<evidence type="ECO:0000313" key="2">
    <source>
        <dbReference type="RefSeq" id="XP_075088546.1"/>
    </source>
</evidence>
<gene>
    <name evidence="2" type="primary">LOC107807797</name>
</gene>
<protein>
    <submittedName>
        <fullName evidence="2">UPF0481 protein At3g47200-like</fullName>
    </submittedName>
</protein>
<dbReference type="RefSeq" id="XP_075088546.1">
    <property type="nucleotide sequence ID" value="XM_075232445.1"/>
</dbReference>
<name>A0AC58SU96_TOBAC</name>
<evidence type="ECO:0000313" key="1">
    <source>
        <dbReference type="Proteomes" id="UP000790787"/>
    </source>
</evidence>
<reference evidence="1" key="1">
    <citation type="journal article" date="2014" name="Nat. Commun.">
        <title>The tobacco genome sequence and its comparison with those of tomato and potato.</title>
        <authorList>
            <person name="Sierro N."/>
            <person name="Battey J.N."/>
            <person name="Ouadi S."/>
            <person name="Bakaher N."/>
            <person name="Bovet L."/>
            <person name="Willig A."/>
            <person name="Goepfert S."/>
            <person name="Peitsch M.C."/>
            <person name="Ivanov N.V."/>
        </authorList>
    </citation>
    <scope>NUCLEOTIDE SEQUENCE [LARGE SCALE GENOMIC DNA]</scope>
</reference>
<keyword evidence="1" id="KW-1185">Reference proteome</keyword>
<sequence>MEIVPAESIIRRRADEVAEWLHSVIDIAGPPPSTTSVNPTPRVEEYKIRTIPSTLFNSTSGGDYAKYYEPLCGFHWSNTPWKTSSSSHGEVQTGSSEGNDRITSGSRSTLNMKKHYRDLVCRDLLLFENQLPFQILHVLARAFAFTEDHLLDLTGRFLFNHLLTISPYTSFIGYVEYGYFRKIMTDPATPTPAHLLQNFRDLWIPSYFREEEEDGAIFEPLSVTELKKMGIRCSCSNKQQYFGSSVIQLKSFVLSGTLFLPELTIHEWTKTLLLNLVAFEFLCSEQDKTIGVWSYLNLMNMLIQGEEDVKELRARGILQLKSISSDQEVVYLLRDTTTRAAPNHRAYWQVERYIFTYSKSKMFPLRVLFAELKHRYFRGPWSFLLFLAVLFTVSMTVIQTVLTAIQTYK</sequence>
<dbReference type="Proteomes" id="UP000790787">
    <property type="component" value="Chromosome 16"/>
</dbReference>
<accession>A0AC58SU96</accession>
<organism evidence="1 2">
    <name type="scientific">Nicotiana tabacum</name>
    <name type="common">Common tobacco</name>
    <dbReference type="NCBI Taxonomy" id="4097"/>
    <lineage>
        <taxon>Eukaryota</taxon>
        <taxon>Viridiplantae</taxon>
        <taxon>Streptophyta</taxon>
        <taxon>Embryophyta</taxon>
        <taxon>Tracheophyta</taxon>
        <taxon>Spermatophyta</taxon>
        <taxon>Magnoliopsida</taxon>
        <taxon>eudicotyledons</taxon>
        <taxon>Gunneridae</taxon>
        <taxon>Pentapetalae</taxon>
        <taxon>asterids</taxon>
        <taxon>lamiids</taxon>
        <taxon>Solanales</taxon>
        <taxon>Solanaceae</taxon>
        <taxon>Nicotianoideae</taxon>
        <taxon>Nicotianeae</taxon>
        <taxon>Nicotiana</taxon>
    </lineage>
</organism>
<proteinExistence type="predicted"/>
<reference evidence="2" key="2">
    <citation type="submission" date="2025-08" db="UniProtKB">
        <authorList>
            <consortium name="RefSeq"/>
        </authorList>
    </citation>
    <scope>IDENTIFICATION</scope>
    <source>
        <tissue evidence="2">Leaf</tissue>
    </source>
</reference>